<dbReference type="SUPFAM" id="SSF52047">
    <property type="entry name" value="RNI-like"/>
    <property type="match status" value="2"/>
</dbReference>
<evidence type="ECO:0000313" key="2">
    <source>
        <dbReference type="Proteomes" id="UP001362999"/>
    </source>
</evidence>
<proteinExistence type="predicted"/>
<organism evidence="1 2">
    <name type="scientific">Favolaschia claudopus</name>
    <dbReference type="NCBI Taxonomy" id="2862362"/>
    <lineage>
        <taxon>Eukaryota</taxon>
        <taxon>Fungi</taxon>
        <taxon>Dikarya</taxon>
        <taxon>Basidiomycota</taxon>
        <taxon>Agaricomycotina</taxon>
        <taxon>Agaricomycetes</taxon>
        <taxon>Agaricomycetidae</taxon>
        <taxon>Agaricales</taxon>
        <taxon>Marasmiineae</taxon>
        <taxon>Mycenaceae</taxon>
        <taxon>Favolaschia</taxon>
    </lineage>
</organism>
<dbReference type="EMBL" id="JAWWNJ010000192">
    <property type="protein sequence ID" value="KAK6972182.1"/>
    <property type="molecule type" value="Genomic_DNA"/>
</dbReference>
<accession>A0AAV9Z6C9</accession>
<dbReference type="Gene3D" id="3.80.10.10">
    <property type="entry name" value="Ribonuclease Inhibitor"/>
    <property type="match status" value="1"/>
</dbReference>
<protein>
    <recommendedName>
        <fullName evidence="3">F-box domain-containing protein</fullName>
    </recommendedName>
</protein>
<gene>
    <name evidence="1" type="ORF">R3P38DRAFT_3240425</name>
</gene>
<dbReference type="AlphaFoldDB" id="A0AAV9Z6C9"/>
<dbReference type="Proteomes" id="UP001362999">
    <property type="component" value="Unassembled WGS sequence"/>
</dbReference>
<reference evidence="1 2" key="1">
    <citation type="journal article" date="2024" name="J Genomics">
        <title>Draft genome sequencing and assembly of Favolaschia claudopus CIRM-BRFM 2984 isolated from oak limbs.</title>
        <authorList>
            <person name="Navarro D."/>
            <person name="Drula E."/>
            <person name="Chaduli D."/>
            <person name="Cazenave R."/>
            <person name="Ahrendt S."/>
            <person name="Wang J."/>
            <person name="Lipzen A."/>
            <person name="Daum C."/>
            <person name="Barry K."/>
            <person name="Grigoriev I.V."/>
            <person name="Favel A."/>
            <person name="Rosso M.N."/>
            <person name="Martin F."/>
        </authorList>
    </citation>
    <scope>NUCLEOTIDE SEQUENCE [LARGE SCALE GENOMIC DNA]</scope>
    <source>
        <strain evidence="1 2">CIRM-BRFM 2984</strain>
    </source>
</reference>
<comment type="caution">
    <text evidence="1">The sequence shown here is derived from an EMBL/GenBank/DDBJ whole genome shotgun (WGS) entry which is preliminary data.</text>
</comment>
<keyword evidence="2" id="KW-1185">Reference proteome</keyword>
<evidence type="ECO:0008006" key="3">
    <source>
        <dbReference type="Google" id="ProtNLM"/>
    </source>
</evidence>
<sequence length="525" mass="58703">MPAVPRSFADLVVNADNPNNETLERCFVTDYSPPQIHAPCGHKYDSWTSVLTAWSTDIALFAPPVPFALQCNCAAIMLSSSRSSPVPKRVFVASSSGLVFPPEILGEIVFLACGPFDEYPATYHQVRKDYLLVCTEWKDMITGDPRFWTGLYVCRAIRPQQVITAFTNARGLPVHLIIDAPSRIASRNNFEQTFASLRDHLDDHIDKIGRLSVSATDQFGAQTLFEWMESCHAHRVRQLDLAIGTTNPPNPLLLNRAILAFSNLETLVHRYSHLLIPYVHASTLRRLHLGPMPRTRCDDCWNEVRDFLMACVGVTHLVLDDVMCANGPPQGILVQSLCHMPSVTHMAFKCDSYGNSYLWAALRVPSLRVLQFIAPSGCADFVDGTTPHLCNPSLDGVEVLDLRMSVPSDLTMKNILANFPNLVHLDLRRVRHTIVVALVEMRPFVSAPLCRNLSSIHLGTDMSTFQLLRVLGNRQSGHFAEGCTVSYEFISGIRPYAWTRTSFRFNSGVLEEVPYEEPVYVGLDF</sequence>
<name>A0AAV9Z6C9_9AGAR</name>
<dbReference type="InterPro" id="IPR032675">
    <property type="entry name" value="LRR_dom_sf"/>
</dbReference>
<evidence type="ECO:0000313" key="1">
    <source>
        <dbReference type="EMBL" id="KAK6972182.1"/>
    </source>
</evidence>